<comment type="caution">
    <text evidence="4">The sequence shown here is derived from an EMBL/GenBank/DDBJ whole genome shotgun (WGS) entry which is preliminary data.</text>
</comment>
<keyword evidence="3" id="KW-0131">Cell cycle</keyword>
<dbReference type="Gene3D" id="6.10.250.2410">
    <property type="match status" value="1"/>
</dbReference>
<evidence type="ECO:0000256" key="1">
    <source>
        <dbReference type="ARBA" id="ARBA00022829"/>
    </source>
</evidence>
<dbReference type="HAMAP" id="MF_01805">
    <property type="entry name" value="ScpA"/>
    <property type="match status" value="1"/>
</dbReference>
<dbReference type="InterPro" id="IPR003768">
    <property type="entry name" value="ScpA"/>
</dbReference>
<comment type="subunit">
    <text evidence="3">Component of a cohesin-like complex composed of ScpA, ScpB and the Smc homodimer, in which ScpA and ScpB bind to the head domain of Smc. The presence of the three proteins is required for the association of the complex with DNA.</text>
</comment>
<dbReference type="Gene3D" id="1.10.10.580">
    <property type="entry name" value="Structural maintenance of chromosome 1. Chain E"/>
    <property type="match status" value="1"/>
</dbReference>
<dbReference type="EMBL" id="JAFBEC010000007">
    <property type="protein sequence ID" value="MBM7633586.1"/>
    <property type="molecule type" value="Genomic_DNA"/>
</dbReference>
<comment type="similarity">
    <text evidence="3">Belongs to the ScpA family.</text>
</comment>
<comment type="function">
    <text evidence="3">Participates in chromosomal partition during cell division. May act via the formation of a condensin-like complex containing Smc and ScpB that pull DNA away from mid-cell into both cell halves.</text>
</comment>
<dbReference type="InterPro" id="IPR023093">
    <property type="entry name" value="ScpA-like_C"/>
</dbReference>
<gene>
    <name evidence="3" type="primary">scpA</name>
    <name evidence="4" type="ORF">JOD17_002680</name>
</gene>
<name>A0ABS2PEN3_9BACL</name>
<dbReference type="PANTHER" id="PTHR33969:SF2">
    <property type="entry name" value="SEGREGATION AND CONDENSATION PROTEIN A"/>
    <property type="match status" value="1"/>
</dbReference>
<keyword evidence="1 3" id="KW-0159">Chromosome partition</keyword>
<keyword evidence="3" id="KW-0963">Cytoplasm</keyword>
<sequence>MERYQVKLESFEGPLDLLLHLVQQAEVDLYDIPVAEITAQYMTYIHAMQQLELDVASEYLVMASSLLAIKSKMLLPTPELVNADEEWEEWEEEDPREELAMQLDLYRKYKEAANFLQEQSDHRAKRYSKSPTDLEQYKDYTEVQEVDDDVDATVTDLIQAFQKMKQRVRMRSPKHTTIEQERHSIEERMTVITDVLADQNAPVSFQQAFAIGEMDRQVTTFIALLQLVKDGDVSCEQEENFEDIWIQAKGMSVHA</sequence>
<dbReference type="Proteomes" id="UP000741863">
    <property type="component" value="Unassembled WGS sequence"/>
</dbReference>
<keyword evidence="3" id="KW-0132">Cell division</keyword>
<evidence type="ECO:0000256" key="3">
    <source>
        <dbReference type="HAMAP-Rule" id="MF_01805"/>
    </source>
</evidence>
<accession>A0ABS2PEN3</accession>
<dbReference type="PANTHER" id="PTHR33969">
    <property type="entry name" value="SEGREGATION AND CONDENSATION PROTEIN A"/>
    <property type="match status" value="1"/>
</dbReference>
<organism evidence="4 5">
    <name type="scientific">Geomicrobium sediminis</name>
    <dbReference type="NCBI Taxonomy" id="1347788"/>
    <lineage>
        <taxon>Bacteria</taxon>
        <taxon>Bacillati</taxon>
        <taxon>Bacillota</taxon>
        <taxon>Bacilli</taxon>
        <taxon>Bacillales</taxon>
        <taxon>Geomicrobium</taxon>
    </lineage>
</organism>
<keyword evidence="5" id="KW-1185">Reference proteome</keyword>
<dbReference type="RefSeq" id="WP_204698287.1">
    <property type="nucleotide sequence ID" value="NZ_JAFBEC010000007.1"/>
</dbReference>
<evidence type="ECO:0000256" key="2">
    <source>
        <dbReference type="ARBA" id="ARBA00044777"/>
    </source>
</evidence>
<protein>
    <recommendedName>
        <fullName evidence="2 3">Segregation and condensation protein A</fullName>
    </recommendedName>
</protein>
<dbReference type="Pfam" id="PF02616">
    <property type="entry name" value="SMC_ScpA"/>
    <property type="match status" value="1"/>
</dbReference>
<evidence type="ECO:0000313" key="4">
    <source>
        <dbReference type="EMBL" id="MBM7633586.1"/>
    </source>
</evidence>
<proteinExistence type="inferred from homology"/>
<comment type="subcellular location">
    <subcellularLocation>
        <location evidence="3">Cytoplasm</location>
    </subcellularLocation>
    <text evidence="3">Associated with two foci at the outer edges of the nucleoid region in young cells, and at four foci within both cell halves in older cells.</text>
</comment>
<evidence type="ECO:0000313" key="5">
    <source>
        <dbReference type="Proteomes" id="UP000741863"/>
    </source>
</evidence>
<reference evidence="4 5" key="1">
    <citation type="submission" date="2021-01" db="EMBL/GenBank/DDBJ databases">
        <title>Genomic Encyclopedia of Type Strains, Phase IV (KMG-IV): sequencing the most valuable type-strain genomes for metagenomic binning, comparative biology and taxonomic classification.</title>
        <authorList>
            <person name="Goeker M."/>
        </authorList>
    </citation>
    <scope>NUCLEOTIDE SEQUENCE [LARGE SCALE GENOMIC DNA]</scope>
    <source>
        <strain evidence="4 5">DSM 25540</strain>
    </source>
</reference>